<gene>
    <name evidence="1" type="ORF">B1075_15960</name>
</gene>
<organism evidence="1">
    <name type="scientific">Salmonella enterica subsp. salamae serovar 50:b:z6</name>
    <dbReference type="NCBI Taxonomy" id="1967621"/>
    <lineage>
        <taxon>Bacteria</taxon>
        <taxon>Pseudomonadati</taxon>
        <taxon>Pseudomonadota</taxon>
        <taxon>Gammaproteobacteria</taxon>
        <taxon>Enterobacterales</taxon>
        <taxon>Enterobacteriaceae</taxon>
        <taxon>Salmonella</taxon>
    </lineage>
</organism>
<protein>
    <submittedName>
        <fullName evidence="1">Uncharacterized protein</fullName>
    </submittedName>
</protein>
<name>A0A603BGU5_SALER</name>
<proteinExistence type="predicted"/>
<comment type="caution">
    <text evidence="1">The sequence shown here is derived from an EMBL/GenBank/DDBJ whole genome shotgun (WGS) entry which is preliminary data.</text>
</comment>
<dbReference type="EMBL" id="AAKOCZ010000009">
    <property type="protein sequence ID" value="ECT8652142.1"/>
    <property type="molecule type" value="Genomic_DNA"/>
</dbReference>
<sequence>MPLRWLRLPTRITYDCKLIGICRLDATRNSLGISDRLFHHFFSFHVYSAARGVVADGKTEKTWLLFLAGLR</sequence>
<evidence type="ECO:0000313" key="1">
    <source>
        <dbReference type="EMBL" id="ECT8652142.1"/>
    </source>
</evidence>
<reference evidence="1" key="1">
    <citation type="submission" date="2018-07" db="EMBL/GenBank/DDBJ databases">
        <authorList>
            <consortium name="PulseNet: The National Subtyping Network for Foodborne Disease Surveillance"/>
            <person name="Tarr C.L."/>
            <person name="Trees E."/>
            <person name="Katz L.S."/>
            <person name="Carleton-Romer H.A."/>
            <person name="Stroika S."/>
            <person name="Kucerova Z."/>
            <person name="Roache K.F."/>
            <person name="Sabol A.L."/>
            <person name="Besser J."/>
            <person name="Gerner-Smidt P."/>
        </authorList>
    </citation>
    <scope>NUCLEOTIDE SEQUENCE</scope>
    <source>
        <strain evidence="1">PNUSAS008102</strain>
    </source>
</reference>
<accession>A0A603BGU5</accession>
<dbReference type="AlphaFoldDB" id="A0A603BGU5"/>